<keyword evidence="2" id="KW-1185">Reference proteome</keyword>
<dbReference type="AlphaFoldDB" id="A0A4Q0XGK6"/>
<evidence type="ECO:0000313" key="2">
    <source>
        <dbReference type="Proteomes" id="UP000289792"/>
    </source>
</evidence>
<dbReference type="RefSeq" id="WP_129016557.1">
    <property type="nucleotide sequence ID" value="NZ_SDDZ01000003.1"/>
</dbReference>
<protein>
    <submittedName>
        <fullName evidence="1">Uncharacterized protein</fullName>
    </submittedName>
</protein>
<gene>
    <name evidence="1" type="ORF">ESZ48_06620</name>
</gene>
<dbReference type="Proteomes" id="UP000289792">
    <property type="component" value="Unassembled WGS sequence"/>
</dbReference>
<name>A0A4Q0XGK6_9FLAO</name>
<dbReference type="EMBL" id="SDDZ01000003">
    <property type="protein sequence ID" value="RXJ50438.1"/>
    <property type="molecule type" value="Genomic_DNA"/>
</dbReference>
<reference evidence="1 2" key="1">
    <citation type="submission" date="2019-01" db="EMBL/GenBank/DDBJ databases">
        <title>Genome sequence of the Antarctic species Gelidibacter gilvus ACAM 158(T).</title>
        <authorList>
            <person name="Bowman J.P."/>
        </authorList>
    </citation>
    <scope>NUCLEOTIDE SEQUENCE [LARGE SCALE GENOMIC DNA]</scope>
    <source>
        <strain evidence="1 2">IC158</strain>
    </source>
</reference>
<organism evidence="1 2">
    <name type="scientific">Gelidibacter gilvus</name>
    <dbReference type="NCBI Taxonomy" id="59602"/>
    <lineage>
        <taxon>Bacteria</taxon>
        <taxon>Pseudomonadati</taxon>
        <taxon>Bacteroidota</taxon>
        <taxon>Flavobacteriia</taxon>
        <taxon>Flavobacteriales</taxon>
        <taxon>Flavobacteriaceae</taxon>
        <taxon>Gelidibacter</taxon>
    </lineage>
</organism>
<evidence type="ECO:0000313" key="1">
    <source>
        <dbReference type="EMBL" id="RXJ50438.1"/>
    </source>
</evidence>
<proteinExistence type="predicted"/>
<dbReference type="OrthoDB" id="4212451at2"/>
<accession>A0A4Q0XGK6</accession>
<sequence length="69" mass="8109">MKFALVIGVRKTAEPKDLGICICCDTEVRVYCGLERVHHWKNIHAVDCDYWSEGETEWPREWKKEIDTA</sequence>
<comment type="caution">
    <text evidence="1">The sequence shown here is derived from an EMBL/GenBank/DDBJ whole genome shotgun (WGS) entry which is preliminary data.</text>
</comment>